<dbReference type="PANTHER" id="PTHR30632:SF17">
    <property type="entry name" value="MOLYBDATE-BINDING PROTEIN MODA"/>
    <property type="match status" value="1"/>
</dbReference>
<feature type="binding site" evidence="6">
    <location>
        <position position="182"/>
    </location>
    <ligand>
        <name>molybdate</name>
        <dbReference type="ChEBI" id="CHEBI:36264"/>
    </ligand>
</feature>
<dbReference type="Gene3D" id="3.40.190.10">
    <property type="entry name" value="Periplasmic binding protein-like II"/>
    <property type="match status" value="2"/>
</dbReference>
<comment type="caution">
    <text evidence="8">The sequence shown here is derived from an EMBL/GenBank/DDBJ whole genome shotgun (WGS) entry which is preliminary data.</text>
</comment>
<keyword evidence="2 6" id="KW-0500">Molybdenum</keyword>
<dbReference type="InterPro" id="IPR005950">
    <property type="entry name" value="ModA"/>
</dbReference>
<dbReference type="NCBIfam" id="TIGR01256">
    <property type="entry name" value="modA"/>
    <property type="match status" value="1"/>
</dbReference>
<evidence type="ECO:0000256" key="7">
    <source>
        <dbReference type="SAM" id="SignalP"/>
    </source>
</evidence>
<evidence type="ECO:0000313" key="9">
    <source>
        <dbReference type="Proteomes" id="UP000555393"/>
    </source>
</evidence>
<dbReference type="GO" id="GO:0015689">
    <property type="term" value="P:molybdate ion transport"/>
    <property type="evidence" value="ECO:0007669"/>
    <property type="project" value="InterPro"/>
</dbReference>
<reference evidence="8 9" key="1">
    <citation type="submission" date="2020-08" db="EMBL/GenBank/DDBJ databases">
        <title>Genomic Encyclopedia of Type Strains, Phase IV (KMG-IV): sequencing the most valuable type-strain genomes for metagenomic binning, comparative biology and taxonomic classification.</title>
        <authorList>
            <person name="Goeker M."/>
        </authorList>
    </citation>
    <scope>NUCLEOTIDE SEQUENCE [LARGE SCALE GENOMIC DNA]</scope>
    <source>
        <strain evidence="8 9">DSM 22336</strain>
    </source>
</reference>
<keyword evidence="9" id="KW-1185">Reference proteome</keyword>
<dbReference type="InterPro" id="IPR050682">
    <property type="entry name" value="ModA/WtpA"/>
</dbReference>
<dbReference type="GO" id="GO:1901359">
    <property type="term" value="F:tungstate binding"/>
    <property type="evidence" value="ECO:0007669"/>
    <property type="project" value="UniProtKB-ARBA"/>
</dbReference>
<keyword evidence="4 7" id="KW-0732">Signal</keyword>
<comment type="similarity">
    <text evidence="1">Belongs to the bacterial solute-binding protein ModA family.</text>
</comment>
<dbReference type="SUPFAM" id="SSF53850">
    <property type="entry name" value="Periplasmic binding protein-like II"/>
    <property type="match status" value="1"/>
</dbReference>
<name>A0A841LTR3_9HYPH</name>
<dbReference type="GO" id="GO:0046872">
    <property type="term" value="F:metal ion binding"/>
    <property type="evidence" value="ECO:0007669"/>
    <property type="project" value="UniProtKB-KW"/>
</dbReference>
<dbReference type="GO" id="GO:0030288">
    <property type="term" value="C:outer membrane-bounded periplasmic space"/>
    <property type="evidence" value="ECO:0007669"/>
    <property type="project" value="TreeGrafter"/>
</dbReference>
<feature type="binding site" evidence="6">
    <location>
        <position position="137"/>
    </location>
    <ligand>
        <name>molybdate</name>
        <dbReference type="ChEBI" id="CHEBI:36264"/>
    </ligand>
</feature>
<keyword evidence="3 6" id="KW-0479">Metal-binding</keyword>
<dbReference type="GO" id="GO:0030973">
    <property type="term" value="F:molybdate ion binding"/>
    <property type="evidence" value="ECO:0007669"/>
    <property type="project" value="TreeGrafter"/>
</dbReference>
<comment type="subunit">
    <text evidence="5">The complex is composed of two ATP-binding proteins (ModC), two transmembrane proteins (ModB) and a solute-binding protein (ModA).</text>
</comment>
<feature type="binding site" evidence="6">
    <location>
        <position position="164"/>
    </location>
    <ligand>
        <name>molybdate</name>
        <dbReference type="ChEBI" id="CHEBI:36264"/>
    </ligand>
</feature>
<dbReference type="EMBL" id="JACIIU010000009">
    <property type="protein sequence ID" value="MBB6261503.1"/>
    <property type="molecule type" value="Genomic_DNA"/>
</dbReference>
<feature type="signal peptide" evidence="7">
    <location>
        <begin position="1"/>
        <end position="22"/>
    </location>
</feature>
<evidence type="ECO:0000313" key="8">
    <source>
        <dbReference type="EMBL" id="MBB6261503.1"/>
    </source>
</evidence>
<proteinExistence type="inferred from homology"/>
<protein>
    <submittedName>
        <fullName evidence="8">Molybdate transport system substrate-binding protein</fullName>
    </submittedName>
</protein>
<dbReference type="Proteomes" id="UP000555393">
    <property type="component" value="Unassembled WGS sequence"/>
</dbReference>
<dbReference type="PANTHER" id="PTHR30632">
    <property type="entry name" value="MOLYBDATE-BINDING PERIPLASMIC PROTEIN"/>
    <property type="match status" value="1"/>
</dbReference>
<feature type="chain" id="PRO_5032407287" evidence="7">
    <location>
        <begin position="23"/>
        <end position="254"/>
    </location>
</feature>
<evidence type="ECO:0000256" key="2">
    <source>
        <dbReference type="ARBA" id="ARBA00022505"/>
    </source>
</evidence>
<dbReference type="PIRSF" id="PIRSF004846">
    <property type="entry name" value="ModA"/>
    <property type="match status" value="1"/>
</dbReference>
<dbReference type="Pfam" id="PF13531">
    <property type="entry name" value="SBP_bac_11"/>
    <property type="match status" value="1"/>
</dbReference>
<dbReference type="AlphaFoldDB" id="A0A841LTR3"/>
<evidence type="ECO:0000256" key="3">
    <source>
        <dbReference type="ARBA" id="ARBA00022723"/>
    </source>
</evidence>
<dbReference type="RefSeq" id="WP_184222924.1">
    <property type="nucleotide sequence ID" value="NZ_JACIIU010000009.1"/>
</dbReference>
<sequence>MKKILFSCAVALSCFVTTLANAAEQVTVFAAASMKDVIEEAAKQFKEKDGIDVVASFAASSVLAKQVEAGAPASIFVSADLDWMDYLQERKLIEDETRAVIAGNALVIATHKDKADSDLEKLLGARFAMGDPSNVPAGKYGKAALEHLNIWGKVEGNAVFTENVRVALQYVSRDEVNAAIVYASDRAVTTDLVEAYRFPADSHKPILYPAALVKGAEGKGGSDEAQAFLAFLESDAGQAIIADKGFVKAAETGQ</sequence>
<feature type="binding site" evidence="6">
    <location>
        <position position="33"/>
    </location>
    <ligand>
        <name>molybdate</name>
        <dbReference type="ChEBI" id="CHEBI:36264"/>
    </ligand>
</feature>
<evidence type="ECO:0000256" key="6">
    <source>
        <dbReference type="PIRSR" id="PIRSR004846-1"/>
    </source>
</evidence>
<feature type="binding site" evidence="6">
    <location>
        <position position="60"/>
    </location>
    <ligand>
        <name>molybdate</name>
        <dbReference type="ChEBI" id="CHEBI:36264"/>
    </ligand>
</feature>
<dbReference type="FunFam" id="3.40.190.10:FF:000035">
    <property type="entry name" value="Molybdate ABC transporter substrate-binding protein"/>
    <property type="match status" value="1"/>
</dbReference>
<evidence type="ECO:0000256" key="5">
    <source>
        <dbReference type="ARBA" id="ARBA00062515"/>
    </source>
</evidence>
<evidence type="ECO:0000256" key="1">
    <source>
        <dbReference type="ARBA" id="ARBA00009175"/>
    </source>
</evidence>
<organism evidence="8 9">
    <name type="scientific">Paenochrobactrum gallinarii</name>
    <dbReference type="NCBI Taxonomy" id="643673"/>
    <lineage>
        <taxon>Bacteria</taxon>
        <taxon>Pseudomonadati</taxon>
        <taxon>Pseudomonadota</taxon>
        <taxon>Alphaproteobacteria</taxon>
        <taxon>Hyphomicrobiales</taxon>
        <taxon>Brucellaceae</taxon>
        <taxon>Paenochrobactrum</taxon>
    </lineage>
</organism>
<accession>A0A841LTR3</accession>
<evidence type="ECO:0000256" key="4">
    <source>
        <dbReference type="ARBA" id="ARBA00022729"/>
    </source>
</evidence>
<gene>
    <name evidence="8" type="ORF">FHS77_002059</name>
</gene>